<dbReference type="RefSeq" id="WP_284914409.1">
    <property type="nucleotide sequence ID" value="NZ_CP126980.1"/>
</dbReference>
<name>A0ABY8W5U2_9ACTN</name>
<dbReference type="EMBL" id="CP126980">
    <property type="protein sequence ID" value="WIM93201.1"/>
    <property type="molecule type" value="Genomic_DNA"/>
</dbReference>
<protein>
    <submittedName>
        <fullName evidence="1">Uncharacterized protein</fullName>
    </submittedName>
</protein>
<keyword evidence="2" id="KW-1185">Reference proteome</keyword>
<evidence type="ECO:0000313" key="2">
    <source>
        <dbReference type="Proteomes" id="UP001240150"/>
    </source>
</evidence>
<proteinExistence type="predicted"/>
<evidence type="ECO:0000313" key="1">
    <source>
        <dbReference type="EMBL" id="WIM93201.1"/>
    </source>
</evidence>
<gene>
    <name evidence="1" type="ORF">ACTOB_005173</name>
</gene>
<organism evidence="1 2">
    <name type="scientific">Actinoplanes oblitus</name>
    <dbReference type="NCBI Taxonomy" id="3040509"/>
    <lineage>
        <taxon>Bacteria</taxon>
        <taxon>Bacillati</taxon>
        <taxon>Actinomycetota</taxon>
        <taxon>Actinomycetes</taxon>
        <taxon>Micromonosporales</taxon>
        <taxon>Micromonosporaceae</taxon>
        <taxon>Actinoplanes</taxon>
    </lineage>
</organism>
<accession>A0ABY8W5U2</accession>
<dbReference type="Proteomes" id="UP001240150">
    <property type="component" value="Chromosome"/>
</dbReference>
<reference evidence="1 2" key="1">
    <citation type="submission" date="2023-06" db="EMBL/GenBank/DDBJ databases">
        <authorList>
            <person name="Yushchuk O."/>
            <person name="Binda E."/>
            <person name="Ruckert-Reed C."/>
            <person name="Fedorenko V."/>
            <person name="Kalinowski J."/>
            <person name="Marinelli F."/>
        </authorList>
    </citation>
    <scope>NUCLEOTIDE SEQUENCE [LARGE SCALE GENOMIC DNA]</scope>
    <source>
        <strain evidence="1 2">NRRL 3884</strain>
    </source>
</reference>
<sequence length="98" mass="10679">MTQTEVIDAVAALGRRRLADGADVDEVLAFFQAEGLGIIAAIRATHLALDLTLVDARDLVESAQPYNSKYPAAANWHQEVLQRLQHAVSALREGKLDQ</sequence>